<dbReference type="RefSeq" id="XP_025375984.1">
    <property type="nucleotide sequence ID" value="XM_025518235.1"/>
</dbReference>
<comment type="similarity">
    <text evidence="1 4">Belongs to the aldehyde dehydrogenase family.</text>
</comment>
<dbReference type="Pfam" id="PF00171">
    <property type="entry name" value="Aldedh"/>
    <property type="match status" value="1"/>
</dbReference>
<evidence type="ECO:0000256" key="3">
    <source>
        <dbReference type="PROSITE-ProRule" id="PRU10007"/>
    </source>
</evidence>
<dbReference type="EMBL" id="KZ819638">
    <property type="protein sequence ID" value="PWN88786.1"/>
    <property type="molecule type" value="Genomic_DNA"/>
</dbReference>
<evidence type="ECO:0000256" key="1">
    <source>
        <dbReference type="ARBA" id="ARBA00009986"/>
    </source>
</evidence>
<dbReference type="InterPro" id="IPR044086">
    <property type="entry name" value="LUC3-like"/>
</dbReference>
<dbReference type="PROSITE" id="PS00687">
    <property type="entry name" value="ALDEHYDE_DEHYDR_GLU"/>
    <property type="match status" value="1"/>
</dbReference>
<dbReference type="FunFam" id="3.40.605.10:FF:000007">
    <property type="entry name" value="NAD/NADP-dependent betaine aldehyde dehydrogenase"/>
    <property type="match status" value="1"/>
</dbReference>
<accession>A0A316YI86</accession>
<evidence type="ECO:0000256" key="2">
    <source>
        <dbReference type="ARBA" id="ARBA00023002"/>
    </source>
</evidence>
<dbReference type="STRING" id="215250.A0A316YI86"/>
<dbReference type="OrthoDB" id="310895at2759"/>
<evidence type="ECO:0000313" key="7">
    <source>
        <dbReference type="Proteomes" id="UP000245768"/>
    </source>
</evidence>
<keyword evidence="2 4" id="KW-0560">Oxidoreductase</keyword>
<dbReference type="Gene3D" id="3.40.309.10">
    <property type="entry name" value="Aldehyde Dehydrogenase, Chain A, domain 2"/>
    <property type="match status" value="1"/>
</dbReference>
<dbReference type="InterPro" id="IPR029510">
    <property type="entry name" value="Ald_DH_CS_GLU"/>
</dbReference>
<reference evidence="6 7" key="1">
    <citation type="journal article" date="2018" name="Mol. Biol. Evol.">
        <title>Broad Genomic Sampling Reveals a Smut Pathogenic Ancestry of the Fungal Clade Ustilaginomycotina.</title>
        <authorList>
            <person name="Kijpornyongpan T."/>
            <person name="Mondo S.J."/>
            <person name="Barry K."/>
            <person name="Sandor L."/>
            <person name="Lee J."/>
            <person name="Lipzen A."/>
            <person name="Pangilinan J."/>
            <person name="LaButti K."/>
            <person name="Hainaut M."/>
            <person name="Henrissat B."/>
            <person name="Grigoriev I.V."/>
            <person name="Spatafora J.W."/>
            <person name="Aime M.C."/>
        </authorList>
    </citation>
    <scope>NUCLEOTIDE SEQUENCE [LARGE SCALE GENOMIC DNA]</scope>
    <source>
        <strain evidence="6 7">MCA 4198</strain>
    </source>
</reference>
<dbReference type="FunFam" id="3.40.309.10:FF:000009">
    <property type="entry name" value="Aldehyde dehydrogenase A"/>
    <property type="match status" value="1"/>
</dbReference>
<keyword evidence="7" id="KW-1185">Reference proteome</keyword>
<dbReference type="Gene3D" id="3.40.605.10">
    <property type="entry name" value="Aldehyde Dehydrogenase, Chain A, domain 1"/>
    <property type="match status" value="1"/>
</dbReference>
<dbReference type="InterPro" id="IPR016163">
    <property type="entry name" value="Ald_DH_C"/>
</dbReference>
<evidence type="ECO:0000256" key="4">
    <source>
        <dbReference type="RuleBase" id="RU003345"/>
    </source>
</evidence>
<dbReference type="Proteomes" id="UP000245768">
    <property type="component" value="Unassembled WGS sequence"/>
</dbReference>
<dbReference type="InterPro" id="IPR016161">
    <property type="entry name" value="Ald_DH/histidinol_DH"/>
</dbReference>
<dbReference type="InterPro" id="IPR015590">
    <property type="entry name" value="Aldehyde_DH_dom"/>
</dbReference>
<name>A0A316YI86_9BASI</name>
<dbReference type="CDD" id="cd07106">
    <property type="entry name" value="ALDH_AldA-AAD23400"/>
    <property type="match status" value="1"/>
</dbReference>
<dbReference type="InParanoid" id="A0A316YI86"/>
<dbReference type="SUPFAM" id="SSF53720">
    <property type="entry name" value="ALDH-like"/>
    <property type="match status" value="1"/>
</dbReference>
<feature type="active site" evidence="3">
    <location>
        <position position="248"/>
    </location>
</feature>
<feature type="domain" description="Aldehyde dehydrogenase" evidence="5">
    <location>
        <begin position="21"/>
        <end position="470"/>
    </location>
</feature>
<dbReference type="GO" id="GO:0016620">
    <property type="term" value="F:oxidoreductase activity, acting on the aldehyde or oxo group of donors, NAD or NADP as acceptor"/>
    <property type="evidence" value="ECO:0007669"/>
    <property type="project" value="InterPro"/>
</dbReference>
<sequence length="482" mass="53297">MSSLLQRPFSHVIDGKLFDDESAKTILIVNPATEETLANVPIATRDTVEKAVQSAAAAFATWSKWSWDERASRVRKSGEAFRDLKPQLAMLLVAEQGKALGAAHYELDTAQEWFDRLHQLQPKEKVVYENDSTRVIERYLPLGVSAAIVPWNFPVLLMIWKILPAIIMGNTIIVKPSPFTPLCSVRIVEMLQQFFPPGVVQVLTGDDSLGPWLTEHPGIRKISFTGSTATGRLVARSCAATLKRFTLELGGNDASIIMPDIDVPKVAPRVFQAAFFNSGQTCHAAKRIYVHEDVYDRFAQAMASLAKQAKVGRGEESDTVFGPLNNKMQHDKIAEFIDQSRGEGHTFLAGGKMEQTTGYFAPLTIVDRPPEASRIVQEEPFGPIVPLLQWTDEEDLIRRVNDSPYGLGATVWGTDLDRVERVGRRIEAGLVWTNQERMDQHPEVAFGGFKQSGIGCENGMAGLTGWGQIQCIALLKAPTNDL</sequence>
<proteinExistence type="inferred from homology"/>
<gene>
    <name evidence="6" type="ORF">FA10DRAFT_172836</name>
</gene>
<organism evidence="6 7">
    <name type="scientific">Acaromyces ingoldii</name>
    <dbReference type="NCBI Taxonomy" id="215250"/>
    <lineage>
        <taxon>Eukaryota</taxon>
        <taxon>Fungi</taxon>
        <taxon>Dikarya</taxon>
        <taxon>Basidiomycota</taxon>
        <taxon>Ustilaginomycotina</taxon>
        <taxon>Exobasidiomycetes</taxon>
        <taxon>Exobasidiales</taxon>
        <taxon>Cryptobasidiaceae</taxon>
        <taxon>Acaromyces</taxon>
    </lineage>
</organism>
<evidence type="ECO:0000313" key="6">
    <source>
        <dbReference type="EMBL" id="PWN88786.1"/>
    </source>
</evidence>
<protein>
    <submittedName>
        <fullName evidence="6">Aldehyde dehydrogenase</fullName>
    </submittedName>
</protein>
<dbReference type="InterPro" id="IPR016162">
    <property type="entry name" value="Ald_DH_N"/>
</dbReference>
<dbReference type="GeneID" id="37040151"/>
<evidence type="ECO:0000259" key="5">
    <source>
        <dbReference type="Pfam" id="PF00171"/>
    </source>
</evidence>
<dbReference type="PANTHER" id="PTHR11699">
    <property type="entry name" value="ALDEHYDE DEHYDROGENASE-RELATED"/>
    <property type="match status" value="1"/>
</dbReference>
<dbReference type="AlphaFoldDB" id="A0A316YI86"/>